<comment type="caution">
    <text evidence="2">The sequence shown here is derived from an EMBL/GenBank/DDBJ whole genome shotgun (WGS) entry which is preliminary data.</text>
</comment>
<feature type="transmembrane region" description="Helical" evidence="1">
    <location>
        <begin position="52"/>
        <end position="69"/>
    </location>
</feature>
<accession>A0ABR9V262</accession>
<feature type="transmembrane region" description="Helical" evidence="1">
    <location>
        <begin position="90"/>
        <end position="112"/>
    </location>
</feature>
<protein>
    <submittedName>
        <fullName evidence="2">Uncharacterized protein</fullName>
    </submittedName>
</protein>
<evidence type="ECO:0000313" key="2">
    <source>
        <dbReference type="EMBL" id="MBE9221984.1"/>
    </source>
</evidence>
<dbReference type="RefSeq" id="WP_193800150.1">
    <property type="nucleotide sequence ID" value="NZ_JADEWC010000007.1"/>
</dbReference>
<feature type="transmembrane region" description="Helical" evidence="1">
    <location>
        <begin position="118"/>
        <end position="142"/>
    </location>
</feature>
<dbReference type="EMBL" id="JADEWC010000007">
    <property type="protein sequence ID" value="MBE9221984.1"/>
    <property type="molecule type" value="Genomic_DNA"/>
</dbReference>
<keyword evidence="1" id="KW-0812">Transmembrane</keyword>
<evidence type="ECO:0000256" key="1">
    <source>
        <dbReference type="SAM" id="Phobius"/>
    </source>
</evidence>
<evidence type="ECO:0000313" key="3">
    <source>
        <dbReference type="Proteomes" id="UP000654604"/>
    </source>
</evidence>
<keyword evidence="1" id="KW-1133">Transmembrane helix</keyword>
<gene>
    <name evidence="2" type="ORF">IQ215_04660</name>
</gene>
<name>A0ABR9V262_9CHRO</name>
<proteinExistence type="predicted"/>
<keyword evidence="1" id="KW-0472">Membrane</keyword>
<keyword evidence="3" id="KW-1185">Reference proteome</keyword>
<dbReference type="Proteomes" id="UP000654604">
    <property type="component" value="Unassembled WGS sequence"/>
</dbReference>
<organism evidence="2 3">
    <name type="scientific">Cyanobacterium stanieri LEGE 03274</name>
    <dbReference type="NCBI Taxonomy" id="1828756"/>
    <lineage>
        <taxon>Bacteria</taxon>
        <taxon>Bacillati</taxon>
        <taxon>Cyanobacteriota</taxon>
        <taxon>Cyanophyceae</taxon>
        <taxon>Oscillatoriophycideae</taxon>
        <taxon>Chroococcales</taxon>
        <taxon>Geminocystaceae</taxon>
        <taxon>Cyanobacterium</taxon>
    </lineage>
</organism>
<sequence>MVKVKRSSFYFSRRLFSQYSHGLSAGYTPKIYRRLCWFLVGLMIVVGDRGLIFSSLGAIALLFFIYNYQRVSFSFFQIFSRFFSSHHRRFTFAVAGGGLGAIALYLCAKIWLEIDSHWLASAILLQGLISSGTFALLGWYFYQQKNHKSETFEQNINYLIAESPLQRLYGLNQLISLWHTGKLNVNQIQQMIDYLLIMKNNENDTIILEKLNYLINQINPNINYYSPTQIHNKPLHIPQKYHHKIIIND</sequence>
<reference evidence="2 3" key="1">
    <citation type="submission" date="2020-10" db="EMBL/GenBank/DDBJ databases">
        <authorList>
            <person name="Castelo-Branco R."/>
            <person name="Eusebio N."/>
            <person name="Adriana R."/>
            <person name="Vieira A."/>
            <person name="Brugerolle De Fraissinette N."/>
            <person name="Rezende De Castro R."/>
            <person name="Schneider M.P."/>
            <person name="Vasconcelos V."/>
            <person name="Leao P.N."/>
        </authorList>
    </citation>
    <scope>NUCLEOTIDE SEQUENCE [LARGE SCALE GENOMIC DNA]</scope>
    <source>
        <strain evidence="2 3">LEGE 03274</strain>
    </source>
</reference>
<feature type="transmembrane region" description="Helical" evidence="1">
    <location>
        <begin position="31"/>
        <end position="46"/>
    </location>
</feature>